<sequence length="164" mass="17813">MNKLRFFFEQSFFWLLFINPQVVIADSEVNFHGTLVVVQCQVNQDQEVKVQFNNVGVKKVDGVNYETAIPFAITCNNMGSDVNPALTLNVKSTVSDFDENAVATDADGLAIKIKINGEALDLNTDIAINYPSLPALTAVPVKKAGVDLTARPFHATATLVVNVA</sequence>
<comment type="caution">
    <text evidence="2">The sequence shown here is derived from an EMBL/GenBank/DDBJ whole genome shotgun (WGS) entry which is preliminary data.</text>
</comment>
<dbReference type="Proteomes" id="UP000078410">
    <property type="component" value="Unassembled WGS sequence"/>
</dbReference>
<gene>
    <name evidence="2" type="ORF">M975_2588</name>
</gene>
<evidence type="ECO:0000313" key="3">
    <source>
        <dbReference type="Proteomes" id="UP000078410"/>
    </source>
</evidence>
<dbReference type="AlphaFoldDB" id="A0A1B7INM0"/>
<keyword evidence="3" id="KW-1185">Reference proteome</keyword>
<dbReference type="InterPro" id="IPR005430">
    <property type="entry name" value="P_pili_tip_PapF"/>
</dbReference>
<evidence type="ECO:0000313" key="2">
    <source>
        <dbReference type="EMBL" id="OAT31257.1"/>
    </source>
</evidence>
<dbReference type="PATRIC" id="fig|1354251.4.peg.2669"/>
<dbReference type="InterPro" id="IPR008966">
    <property type="entry name" value="Adhesion_dom_sf"/>
</dbReference>
<dbReference type="OrthoDB" id="6564832at2"/>
<proteinExistence type="predicted"/>
<feature type="domain" description="Fimbrial-type adhesion" evidence="1">
    <location>
        <begin position="30"/>
        <end position="163"/>
    </location>
</feature>
<organism evidence="2 3">
    <name type="scientific">Buttiauxella brennerae ATCC 51605</name>
    <dbReference type="NCBI Taxonomy" id="1354251"/>
    <lineage>
        <taxon>Bacteria</taxon>
        <taxon>Pseudomonadati</taxon>
        <taxon>Pseudomonadota</taxon>
        <taxon>Gammaproteobacteria</taxon>
        <taxon>Enterobacterales</taxon>
        <taxon>Enterobacteriaceae</taxon>
        <taxon>Buttiauxella</taxon>
    </lineage>
</organism>
<dbReference type="RefSeq" id="WP_083967890.1">
    <property type="nucleotide sequence ID" value="NZ_LXER01000020.1"/>
</dbReference>
<dbReference type="InterPro" id="IPR050263">
    <property type="entry name" value="Bact_Fimbrial_Adh_Pro"/>
</dbReference>
<dbReference type="PANTHER" id="PTHR33420:SF33">
    <property type="entry name" value="MINOR FIMBRIAL SUBUNIT"/>
    <property type="match status" value="1"/>
</dbReference>
<dbReference type="PRINTS" id="PR01613">
    <property type="entry name" value="FIMBRIALPAPF"/>
</dbReference>
<dbReference type="InterPro" id="IPR000259">
    <property type="entry name" value="Adhesion_dom_fimbrial"/>
</dbReference>
<dbReference type="GO" id="GO:0009289">
    <property type="term" value="C:pilus"/>
    <property type="evidence" value="ECO:0007669"/>
    <property type="project" value="InterPro"/>
</dbReference>
<dbReference type="InterPro" id="IPR036937">
    <property type="entry name" value="Adhesion_dom_fimbrial_sf"/>
</dbReference>
<dbReference type="PANTHER" id="PTHR33420">
    <property type="entry name" value="FIMBRIAL SUBUNIT ELFA-RELATED"/>
    <property type="match status" value="1"/>
</dbReference>
<evidence type="ECO:0000259" key="1">
    <source>
        <dbReference type="Pfam" id="PF00419"/>
    </source>
</evidence>
<reference evidence="2 3" key="1">
    <citation type="submission" date="2016-04" db="EMBL/GenBank/DDBJ databases">
        <title>ATOL: Assembling a taxonomically balanced genome-scale reconstruction of the evolutionary history of the Enterobacteriaceae.</title>
        <authorList>
            <person name="Plunkett G.III."/>
            <person name="Neeno-Eckwall E.C."/>
            <person name="Glasner J.D."/>
            <person name="Perna N.T."/>
        </authorList>
    </citation>
    <scope>NUCLEOTIDE SEQUENCE [LARGE SCALE GENOMIC DNA]</scope>
    <source>
        <strain evidence="2 3">ATCC 51605</strain>
    </source>
</reference>
<accession>A0A1B7INM0</accession>
<dbReference type="Pfam" id="PF00419">
    <property type="entry name" value="Fimbrial"/>
    <property type="match status" value="1"/>
</dbReference>
<name>A0A1B7INM0_9ENTR</name>
<dbReference type="GO" id="GO:0043709">
    <property type="term" value="P:cell adhesion involved in single-species biofilm formation"/>
    <property type="evidence" value="ECO:0007669"/>
    <property type="project" value="TreeGrafter"/>
</dbReference>
<dbReference type="Gene3D" id="2.60.40.1090">
    <property type="entry name" value="Fimbrial-type adhesion domain"/>
    <property type="match status" value="1"/>
</dbReference>
<dbReference type="SUPFAM" id="SSF49401">
    <property type="entry name" value="Bacterial adhesins"/>
    <property type="match status" value="1"/>
</dbReference>
<protein>
    <submittedName>
        <fullName evidence="2">Minor fimbrial subunit</fullName>
    </submittedName>
</protein>
<dbReference type="EMBL" id="LXER01000020">
    <property type="protein sequence ID" value="OAT31257.1"/>
    <property type="molecule type" value="Genomic_DNA"/>
</dbReference>